<dbReference type="PANTHER" id="PTHR11188:SF17">
    <property type="entry name" value="FI21816P1"/>
    <property type="match status" value="1"/>
</dbReference>
<dbReference type="GO" id="GO:0030674">
    <property type="term" value="F:protein-macromolecule adaptor activity"/>
    <property type="evidence" value="ECO:0007669"/>
    <property type="project" value="TreeGrafter"/>
</dbReference>
<organism evidence="2 3">
    <name type="scientific">Fusarium venenatum</name>
    <dbReference type="NCBI Taxonomy" id="56646"/>
    <lineage>
        <taxon>Eukaryota</taxon>
        <taxon>Fungi</taxon>
        <taxon>Dikarya</taxon>
        <taxon>Ascomycota</taxon>
        <taxon>Pezizomycotina</taxon>
        <taxon>Sordariomycetes</taxon>
        <taxon>Hypocreomycetidae</taxon>
        <taxon>Hypocreales</taxon>
        <taxon>Nectriaceae</taxon>
        <taxon>Fusarium</taxon>
    </lineage>
</organism>
<dbReference type="EMBL" id="LN649232">
    <property type="protein sequence ID" value="CEI41689.1"/>
    <property type="molecule type" value="Genomic_DNA"/>
</dbReference>
<dbReference type="InterPro" id="IPR050357">
    <property type="entry name" value="Arrestin_domain-protein"/>
</dbReference>
<evidence type="ECO:0008006" key="4">
    <source>
        <dbReference type="Google" id="ProtNLM"/>
    </source>
</evidence>
<dbReference type="InterPro" id="IPR014752">
    <property type="entry name" value="Arrestin-like_C"/>
</dbReference>
<dbReference type="GO" id="GO:0070086">
    <property type="term" value="P:ubiquitin-dependent endocytosis"/>
    <property type="evidence" value="ECO:0007669"/>
    <property type="project" value="TreeGrafter"/>
</dbReference>
<evidence type="ECO:0000256" key="1">
    <source>
        <dbReference type="ARBA" id="ARBA00005298"/>
    </source>
</evidence>
<dbReference type="Gene3D" id="2.60.40.640">
    <property type="match status" value="1"/>
</dbReference>
<name>A0A2L2SRS1_9HYPO</name>
<keyword evidence="3" id="KW-1185">Reference proteome</keyword>
<sequence length="518" mass="58426">MTTLLGSGASCSVHLAEPSLFLPGFDCSYHDHPESQDGITLLRGTLRLILIKEIKIKSIHIKLVGHTCIKWEGQAGPDFCEEKDVQKQTSTIFDAIKHRDKDDFGLQCRYWVLDPPHTDVIRSAATRQTAILTSSEPIYHHYIDNKLPLAVNYSEIQRPSADNTISFTNETKHDKIFYPGIYEYDFVFPITHHQLETTQVPHATVNWTLFTKIARSGLFHHTLRGQKEVTFVRTPDPLSLEMIQPIPLRCHGDNWLQYDIVVSGRSFPIGSPIQIAMKVRPTEGNMVQGFELLINESIEYWFNNKKVNRKGPTRSILLVKTTAERVIIPTWTIAGQVSVHNSESEHELIHQNQDSALQHESIKTSGEVETTSSITETRENDLENIDANLATSVVLHVTQPDLSDPSGKRRIYRDTAISVPITILNCRSNQANMTLPTYSHDALHPVSCPTMCGCPDALPLTNEKPPRRFVRVMVARHLFNDRSKTPLTLKIGNNTATPLTPALINDEEPPRYNDVVDV</sequence>
<dbReference type="STRING" id="56646.A0A2L2SRS1"/>
<dbReference type="GO" id="GO:0005886">
    <property type="term" value="C:plasma membrane"/>
    <property type="evidence" value="ECO:0007669"/>
    <property type="project" value="TreeGrafter"/>
</dbReference>
<proteinExistence type="inferred from homology"/>
<dbReference type="GO" id="GO:0005829">
    <property type="term" value="C:cytosol"/>
    <property type="evidence" value="ECO:0007669"/>
    <property type="project" value="TreeGrafter"/>
</dbReference>
<dbReference type="AlphaFoldDB" id="A0A2L2SRS1"/>
<evidence type="ECO:0000313" key="2">
    <source>
        <dbReference type="EMBL" id="CEI41689.1"/>
    </source>
</evidence>
<comment type="similarity">
    <text evidence="1">Belongs to the arrestin family.</text>
</comment>
<dbReference type="Proteomes" id="UP000245910">
    <property type="component" value="Chromosome IIII"/>
</dbReference>
<dbReference type="PANTHER" id="PTHR11188">
    <property type="entry name" value="ARRESTIN DOMAIN CONTAINING PROTEIN"/>
    <property type="match status" value="1"/>
</dbReference>
<accession>A0A2L2SRS1</accession>
<dbReference type="GO" id="GO:0031625">
    <property type="term" value="F:ubiquitin protein ligase binding"/>
    <property type="evidence" value="ECO:0007669"/>
    <property type="project" value="TreeGrafter"/>
</dbReference>
<evidence type="ECO:0000313" key="3">
    <source>
        <dbReference type="Proteomes" id="UP000245910"/>
    </source>
</evidence>
<protein>
    <recommendedName>
        <fullName evidence="4">Arrestin C-terminal-like domain-containing protein</fullName>
    </recommendedName>
</protein>
<reference evidence="3" key="1">
    <citation type="submission" date="2014-10" db="EMBL/GenBank/DDBJ databases">
        <authorList>
            <person name="King R."/>
        </authorList>
    </citation>
    <scope>NUCLEOTIDE SEQUENCE [LARGE SCALE GENOMIC DNA]</scope>
    <source>
        <strain evidence="3">A3/5</strain>
    </source>
</reference>